<protein>
    <recommendedName>
        <fullName evidence="3">C-type lectin domain-containing protein</fullName>
    </recommendedName>
</protein>
<dbReference type="Pfam" id="PF00059">
    <property type="entry name" value="Lectin_C"/>
    <property type="match status" value="1"/>
</dbReference>
<accession>A0AAV2HA09</accession>
<dbReference type="AlphaFoldDB" id="A0AAV2HA09"/>
<evidence type="ECO:0000313" key="5">
    <source>
        <dbReference type="Proteomes" id="UP001497497"/>
    </source>
</evidence>
<reference evidence="4 5" key="1">
    <citation type="submission" date="2024-04" db="EMBL/GenBank/DDBJ databases">
        <authorList>
            <consortium name="Genoscope - CEA"/>
            <person name="William W."/>
        </authorList>
    </citation>
    <scope>NUCLEOTIDE SEQUENCE [LARGE SCALE GENOMIC DNA]</scope>
</reference>
<sequence length="236" mass="26490">MKGCVGIMFSVLIVYLAISTQSLTDSSMFHKSNNLLCGPTRLSLGWIDKSKSSCAINCQIKYPNDCQGFMYNKFTRSCTPVGPNLRPNNAQPSVTEGDLYFRDGIFQFNTRSNGSTTAVYAYFTHPLNYTDATLTCACLNAHLYVADNLLKYGLMFLLIDFDQSVWIGLDDLDHEGVFIWVATGQPVDPFLKPFIFETFQPDNRNGNEDCVFEQPGLLRLNDAPCSLQMAYLCERS</sequence>
<keyword evidence="5" id="KW-1185">Reference proteome</keyword>
<dbReference type="EMBL" id="CAXITT010000071">
    <property type="protein sequence ID" value="CAL1530566.1"/>
    <property type="molecule type" value="Genomic_DNA"/>
</dbReference>
<dbReference type="SUPFAM" id="SSF56436">
    <property type="entry name" value="C-type lectin-like"/>
    <property type="match status" value="1"/>
</dbReference>
<evidence type="ECO:0000313" key="4">
    <source>
        <dbReference type="EMBL" id="CAL1530566.1"/>
    </source>
</evidence>
<dbReference type="InterPro" id="IPR001304">
    <property type="entry name" value="C-type_lectin-like"/>
</dbReference>
<dbReference type="SMART" id="SM00034">
    <property type="entry name" value="CLECT"/>
    <property type="match status" value="1"/>
</dbReference>
<dbReference type="InterPro" id="IPR016186">
    <property type="entry name" value="C-type_lectin-like/link_sf"/>
</dbReference>
<dbReference type="InterPro" id="IPR050801">
    <property type="entry name" value="Ca-Dep_Lectins_ImmuneDev"/>
</dbReference>
<dbReference type="PANTHER" id="PTHR22801">
    <property type="entry name" value="LITHOSTATHINE"/>
    <property type="match status" value="1"/>
</dbReference>
<dbReference type="PROSITE" id="PS00615">
    <property type="entry name" value="C_TYPE_LECTIN_1"/>
    <property type="match status" value="1"/>
</dbReference>
<feature type="signal peptide" evidence="2">
    <location>
        <begin position="1"/>
        <end position="22"/>
    </location>
</feature>
<evidence type="ECO:0000256" key="1">
    <source>
        <dbReference type="ARBA" id="ARBA00023157"/>
    </source>
</evidence>
<dbReference type="InterPro" id="IPR016187">
    <property type="entry name" value="CTDL_fold"/>
</dbReference>
<comment type="caution">
    <text evidence="4">The sequence shown here is derived from an EMBL/GenBank/DDBJ whole genome shotgun (WGS) entry which is preliminary data.</text>
</comment>
<evidence type="ECO:0000259" key="3">
    <source>
        <dbReference type="PROSITE" id="PS50041"/>
    </source>
</evidence>
<gene>
    <name evidence="4" type="ORF">GSLYS_00004691001</name>
</gene>
<dbReference type="Gene3D" id="3.10.100.10">
    <property type="entry name" value="Mannose-Binding Protein A, subunit A"/>
    <property type="match status" value="1"/>
</dbReference>
<dbReference type="PROSITE" id="PS50041">
    <property type="entry name" value="C_TYPE_LECTIN_2"/>
    <property type="match status" value="1"/>
</dbReference>
<evidence type="ECO:0000256" key="2">
    <source>
        <dbReference type="SAM" id="SignalP"/>
    </source>
</evidence>
<organism evidence="4 5">
    <name type="scientific">Lymnaea stagnalis</name>
    <name type="common">Great pond snail</name>
    <name type="synonym">Helix stagnalis</name>
    <dbReference type="NCBI Taxonomy" id="6523"/>
    <lineage>
        <taxon>Eukaryota</taxon>
        <taxon>Metazoa</taxon>
        <taxon>Spiralia</taxon>
        <taxon>Lophotrochozoa</taxon>
        <taxon>Mollusca</taxon>
        <taxon>Gastropoda</taxon>
        <taxon>Heterobranchia</taxon>
        <taxon>Euthyneura</taxon>
        <taxon>Panpulmonata</taxon>
        <taxon>Hygrophila</taxon>
        <taxon>Lymnaeoidea</taxon>
        <taxon>Lymnaeidae</taxon>
        <taxon>Lymnaea</taxon>
    </lineage>
</organism>
<keyword evidence="2" id="KW-0732">Signal</keyword>
<proteinExistence type="predicted"/>
<dbReference type="CDD" id="cd00037">
    <property type="entry name" value="CLECT"/>
    <property type="match status" value="1"/>
</dbReference>
<dbReference type="InterPro" id="IPR018378">
    <property type="entry name" value="C-type_lectin_CS"/>
</dbReference>
<keyword evidence="1" id="KW-1015">Disulfide bond</keyword>
<dbReference type="Proteomes" id="UP001497497">
    <property type="component" value="Unassembled WGS sequence"/>
</dbReference>
<feature type="domain" description="C-type lectin" evidence="3">
    <location>
        <begin position="120"/>
        <end position="234"/>
    </location>
</feature>
<name>A0AAV2HA09_LYMST</name>
<dbReference type="PANTHER" id="PTHR22801:SF63">
    <property type="entry name" value="C-TYPE LECTIN DOMAIN-CONTAINING PROTEIN"/>
    <property type="match status" value="1"/>
</dbReference>
<feature type="chain" id="PRO_5043326546" description="C-type lectin domain-containing protein" evidence="2">
    <location>
        <begin position="23"/>
        <end position="236"/>
    </location>
</feature>